<evidence type="ECO:0000313" key="1">
    <source>
        <dbReference type="EMBL" id="KLV05493.1"/>
    </source>
</evidence>
<evidence type="ECO:0000313" key="2">
    <source>
        <dbReference type="Proteomes" id="UP000036097"/>
    </source>
</evidence>
<dbReference type="RefSeq" id="WP_047878922.1">
    <property type="nucleotide sequence ID" value="NZ_LDOT01000013.1"/>
</dbReference>
<protein>
    <submittedName>
        <fullName evidence="1">Uncharacterized protein</fullName>
    </submittedName>
</protein>
<gene>
    <name evidence="1" type="ORF">ABT56_10970</name>
</gene>
<name>A0A0J1H0Y7_9GAMM</name>
<keyword evidence="2" id="KW-1185">Reference proteome</keyword>
<dbReference type="EMBL" id="LDOT01000013">
    <property type="protein sequence ID" value="KLV05493.1"/>
    <property type="molecule type" value="Genomic_DNA"/>
</dbReference>
<dbReference type="Proteomes" id="UP000036097">
    <property type="component" value="Unassembled WGS sequence"/>
</dbReference>
<sequence>MKKIIVVLSVFLLIIGGYTWWSFWEPSEFEEGSIIFELKIPGVIKDFNAIGAKSSPKYKYRIADGVKPSIITMSYCSSSSIRKISAYFENVGLKCENSVDFHGTKCTGIYEGYYMLALLSSEDNCVDVYASFEGEGK</sequence>
<accession>A0A0J1H0Y7</accession>
<dbReference type="AlphaFoldDB" id="A0A0J1H0Y7"/>
<reference evidence="1 2" key="1">
    <citation type="submission" date="2015-05" db="EMBL/GenBank/DDBJ databases">
        <title>Photobacterium galathea sp. nov.</title>
        <authorList>
            <person name="Machado H."/>
            <person name="Gram L."/>
        </authorList>
    </citation>
    <scope>NUCLEOTIDE SEQUENCE [LARGE SCALE GENOMIC DNA]</scope>
    <source>
        <strain evidence="1 2">CGMCC 1.12159</strain>
    </source>
</reference>
<dbReference type="PATRIC" id="fig|1195763.3.peg.2302"/>
<proteinExistence type="predicted"/>
<comment type="caution">
    <text evidence="1">The sequence shown here is derived from an EMBL/GenBank/DDBJ whole genome shotgun (WGS) entry which is preliminary data.</text>
</comment>
<organism evidence="1 2">
    <name type="scientific">Photobacterium aquae</name>
    <dbReference type="NCBI Taxonomy" id="1195763"/>
    <lineage>
        <taxon>Bacteria</taxon>
        <taxon>Pseudomonadati</taxon>
        <taxon>Pseudomonadota</taxon>
        <taxon>Gammaproteobacteria</taxon>
        <taxon>Vibrionales</taxon>
        <taxon>Vibrionaceae</taxon>
        <taxon>Photobacterium</taxon>
    </lineage>
</organism>